<keyword evidence="11" id="KW-1003">Cell membrane</keyword>
<keyword evidence="14" id="KW-1185">Reference proteome</keyword>
<evidence type="ECO:0000256" key="5">
    <source>
        <dbReference type="ARBA" id="ARBA00022630"/>
    </source>
</evidence>
<accession>A0ABR7CM65</accession>
<dbReference type="PROSITE" id="PS00911">
    <property type="entry name" value="DHODEHASE_1"/>
    <property type="match status" value="1"/>
</dbReference>
<dbReference type="Proteomes" id="UP000636891">
    <property type="component" value="Unassembled WGS sequence"/>
</dbReference>
<evidence type="ECO:0000313" key="13">
    <source>
        <dbReference type="EMBL" id="MBC5616753.1"/>
    </source>
</evidence>
<dbReference type="NCBIfam" id="NF003652">
    <property type="entry name" value="PRK05286.2-5"/>
    <property type="match status" value="1"/>
</dbReference>
<feature type="binding site" evidence="11">
    <location>
        <position position="144"/>
    </location>
    <ligand>
        <name>FMN</name>
        <dbReference type="ChEBI" id="CHEBI:58210"/>
    </ligand>
</feature>
<dbReference type="PROSITE" id="PS00912">
    <property type="entry name" value="DHODEHASE_2"/>
    <property type="match status" value="1"/>
</dbReference>
<keyword evidence="6 11" id="KW-0288">FMN</keyword>
<feature type="binding site" evidence="11">
    <location>
        <begin position="247"/>
        <end position="248"/>
    </location>
    <ligand>
        <name>substrate</name>
    </ligand>
</feature>
<feature type="binding site" evidence="11">
    <location>
        <position position="272"/>
    </location>
    <ligand>
        <name>FMN</name>
        <dbReference type="ChEBI" id="CHEBI:58210"/>
    </ligand>
</feature>
<comment type="cofactor">
    <cofactor evidence="11">
        <name>FMN</name>
        <dbReference type="ChEBI" id="CHEBI:58210"/>
    </cofactor>
    <text evidence="11">Binds 1 FMN per subunit.</text>
</comment>
<dbReference type="Gene3D" id="3.20.20.70">
    <property type="entry name" value="Aldolase class I"/>
    <property type="match status" value="1"/>
</dbReference>
<feature type="binding site" evidence="11">
    <location>
        <begin position="116"/>
        <end position="120"/>
    </location>
    <ligand>
        <name>substrate</name>
    </ligand>
</feature>
<dbReference type="EC" id="1.3.5.2" evidence="11"/>
<comment type="catalytic activity">
    <reaction evidence="10 11">
        <text>(S)-dihydroorotate + a quinone = orotate + a quinol</text>
        <dbReference type="Rhea" id="RHEA:30187"/>
        <dbReference type="ChEBI" id="CHEBI:24646"/>
        <dbReference type="ChEBI" id="CHEBI:30839"/>
        <dbReference type="ChEBI" id="CHEBI:30864"/>
        <dbReference type="ChEBI" id="CHEBI:132124"/>
        <dbReference type="EC" id="1.3.5.2"/>
    </reaction>
</comment>
<dbReference type="EMBL" id="JACOOK010000003">
    <property type="protein sequence ID" value="MBC5616753.1"/>
    <property type="molecule type" value="Genomic_DNA"/>
</dbReference>
<gene>
    <name evidence="11" type="primary">pyrD</name>
    <name evidence="13" type="ORF">H8S08_06935</name>
</gene>
<dbReference type="NCBIfam" id="TIGR01036">
    <property type="entry name" value="pyrD_sub2"/>
    <property type="match status" value="1"/>
</dbReference>
<feature type="binding site" evidence="11">
    <location>
        <begin position="67"/>
        <end position="71"/>
    </location>
    <ligand>
        <name>FMN</name>
        <dbReference type="ChEBI" id="CHEBI:58210"/>
    </ligand>
</feature>
<dbReference type="InterPro" id="IPR005719">
    <property type="entry name" value="Dihydroorotate_DH_2"/>
</dbReference>
<dbReference type="InterPro" id="IPR005720">
    <property type="entry name" value="Dihydroorotate_DH_cat"/>
</dbReference>
<sequence>MYKKVIRPILFLIPPEIIHRIIVTALRVIHYIPGSRMLLRAFCAVRHPSLEREVFGIRFQNPVGIAAGFDKNAEVYKELLSLGFGFTEIGTVTPKAQPGNPRPRLFRLPEDNALINRMGFNNQGMENAVRNLRHRRPHQIIGGNLGKNTQTRNEDAPADYLRLFRNLYQYVDYFIINVSCPNVANLTSLQDKNNLNLILRGLIDFRRGQNQYRPILLKISPDLTDAQIDDMIDVLVETGLDGIVATNTTTRRDGLETDPATVAAIGNGGLSGGPLTRRSLEVVRYIHKKTEGRFPIIGVGGIMTEDDAVAMLNAGASLIQIYTGFIYNGPQFVKRICKRLKQEAESKTKTETRSESGQR</sequence>
<keyword evidence="9 11" id="KW-0472">Membrane</keyword>
<dbReference type="InterPro" id="IPR013785">
    <property type="entry name" value="Aldolase_TIM"/>
</dbReference>
<reference evidence="13 14" key="1">
    <citation type="submission" date="2020-08" db="EMBL/GenBank/DDBJ databases">
        <title>Genome public.</title>
        <authorList>
            <person name="Liu C."/>
            <person name="Sun Q."/>
        </authorList>
    </citation>
    <scope>NUCLEOTIDE SEQUENCE [LARGE SCALE GENOMIC DNA]</scope>
    <source>
        <strain evidence="13 14">New-7</strain>
    </source>
</reference>
<evidence type="ECO:0000259" key="12">
    <source>
        <dbReference type="Pfam" id="PF01180"/>
    </source>
</evidence>
<comment type="subcellular location">
    <subcellularLocation>
        <location evidence="11">Cell membrane</location>
        <topology evidence="11">Peripheral membrane protein</topology>
    </subcellularLocation>
    <subcellularLocation>
        <location evidence="2">Membrane</location>
    </subcellularLocation>
</comment>
<dbReference type="RefSeq" id="WP_118655824.1">
    <property type="nucleotide sequence ID" value="NZ_JACOOK010000003.1"/>
</dbReference>
<dbReference type="InterPro" id="IPR050074">
    <property type="entry name" value="DHO_dehydrogenase"/>
</dbReference>
<keyword evidence="5 11" id="KW-0285">Flavoprotein</keyword>
<feature type="binding site" evidence="11">
    <location>
        <position position="177"/>
    </location>
    <ligand>
        <name>substrate</name>
    </ligand>
</feature>
<organism evidence="13 14">
    <name type="scientific">Alistipes hominis</name>
    <dbReference type="NCBI Taxonomy" id="2763015"/>
    <lineage>
        <taxon>Bacteria</taxon>
        <taxon>Pseudomonadati</taxon>
        <taxon>Bacteroidota</taxon>
        <taxon>Bacteroidia</taxon>
        <taxon>Bacteroidales</taxon>
        <taxon>Rikenellaceae</taxon>
        <taxon>Alistipes</taxon>
    </lineage>
</organism>
<feature type="binding site" evidence="11">
    <location>
        <position position="246"/>
    </location>
    <ligand>
        <name>FMN</name>
        <dbReference type="ChEBI" id="CHEBI:58210"/>
    </ligand>
</feature>
<dbReference type="SUPFAM" id="SSF51395">
    <property type="entry name" value="FMN-linked oxidoreductases"/>
    <property type="match status" value="1"/>
</dbReference>
<dbReference type="Pfam" id="PF01180">
    <property type="entry name" value="DHO_dh"/>
    <property type="match status" value="1"/>
</dbReference>
<feature type="binding site" evidence="11">
    <location>
        <position position="182"/>
    </location>
    <ligand>
        <name>substrate</name>
    </ligand>
</feature>
<comment type="subunit">
    <text evidence="11">Monomer.</text>
</comment>
<comment type="pathway">
    <text evidence="3 11">Pyrimidine metabolism; UMP biosynthesis via de novo pathway; orotate from (S)-dihydroorotate (quinone route): step 1/1.</text>
</comment>
<dbReference type="HAMAP" id="MF_00225">
    <property type="entry name" value="DHO_dh_type2"/>
    <property type="match status" value="1"/>
</dbReference>
<dbReference type="InterPro" id="IPR001295">
    <property type="entry name" value="Dihydroorotate_DH_CS"/>
</dbReference>
<keyword evidence="7 11" id="KW-0665">Pyrimidine biosynthesis</keyword>
<feature type="domain" description="Dihydroorotate dehydrogenase catalytic" evidence="12">
    <location>
        <begin position="50"/>
        <end position="342"/>
    </location>
</feature>
<feature type="binding site" evidence="11">
    <location>
        <position position="218"/>
    </location>
    <ligand>
        <name>FMN</name>
        <dbReference type="ChEBI" id="CHEBI:58210"/>
    </ligand>
</feature>
<proteinExistence type="inferred from homology"/>
<evidence type="ECO:0000256" key="9">
    <source>
        <dbReference type="ARBA" id="ARBA00023136"/>
    </source>
</evidence>
<dbReference type="NCBIfam" id="NF003645">
    <property type="entry name" value="PRK05286.1-2"/>
    <property type="match status" value="1"/>
</dbReference>
<feature type="binding site" evidence="11">
    <location>
        <position position="71"/>
    </location>
    <ligand>
        <name>substrate</name>
    </ligand>
</feature>
<feature type="active site" description="Nucleophile" evidence="11">
    <location>
        <position position="180"/>
    </location>
</feature>
<evidence type="ECO:0000256" key="1">
    <source>
        <dbReference type="ARBA" id="ARBA00003125"/>
    </source>
</evidence>
<dbReference type="GO" id="GO:0106430">
    <property type="term" value="F:dihydroorotate dehydrogenase (quinone) activity"/>
    <property type="evidence" value="ECO:0007669"/>
    <property type="project" value="UniProtKB-EC"/>
</dbReference>
<feature type="binding site" evidence="11">
    <location>
        <position position="301"/>
    </location>
    <ligand>
        <name>FMN</name>
        <dbReference type="ChEBI" id="CHEBI:58210"/>
    </ligand>
</feature>
<dbReference type="CDD" id="cd04738">
    <property type="entry name" value="DHOD_2_like"/>
    <property type="match status" value="1"/>
</dbReference>
<comment type="similarity">
    <text evidence="4 11">Belongs to the dihydroorotate dehydrogenase family. Type 2 subfamily.</text>
</comment>
<feature type="binding site" evidence="11">
    <location>
        <position position="91"/>
    </location>
    <ligand>
        <name>FMN</name>
        <dbReference type="ChEBI" id="CHEBI:58210"/>
    </ligand>
</feature>
<name>A0ABR7CM65_9BACT</name>
<dbReference type="PANTHER" id="PTHR48109:SF4">
    <property type="entry name" value="DIHYDROOROTATE DEHYDROGENASE (QUINONE), MITOCHONDRIAL"/>
    <property type="match status" value="1"/>
</dbReference>
<evidence type="ECO:0000256" key="6">
    <source>
        <dbReference type="ARBA" id="ARBA00022643"/>
    </source>
</evidence>
<evidence type="ECO:0000256" key="10">
    <source>
        <dbReference type="ARBA" id="ARBA00048639"/>
    </source>
</evidence>
<evidence type="ECO:0000313" key="14">
    <source>
        <dbReference type="Proteomes" id="UP000636891"/>
    </source>
</evidence>
<evidence type="ECO:0000256" key="7">
    <source>
        <dbReference type="ARBA" id="ARBA00022975"/>
    </source>
</evidence>
<comment type="caution">
    <text evidence="13">The sequence shown here is derived from an EMBL/GenBank/DDBJ whole genome shotgun (WGS) entry which is preliminary data.</text>
</comment>
<protein>
    <recommendedName>
        <fullName evidence="11">Dihydroorotate dehydrogenase (quinone)</fullName>
        <ecNumber evidence="11">1.3.5.2</ecNumber>
    </recommendedName>
    <alternativeName>
        <fullName evidence="11">DHOdehase</fullName>
        <shortName evidence="11">DHOD</shortName>
        <shortName evidence="11">DHODase</shortName>
    </alternativeName>
    <alternativeName>
        <fullName evidence="11">Dihydroorotate oxidase</fullName>
    </alternativeName>
</protein>
<evidence type="ECO:0000256" key="3">
    <source>
        <dbReference type="ARBA" id="ARBA00005161"/>
    </source>
</evidence>
<evidence type="ECO:0000256" key="2">
    <source>
        <dbReference type="ARBA" id="ARBA00004370"/>
    </source>
</evidence>
<dbReference type="PANTHER" id="PTHR48109">
    <property type="entry name" value="DIHYDROOROTATE DEHYDROGENASE (QUINONE), MITOCHONDRIAL-RELATED"/>
    <property type="match status" value="1"/>
</dbReference>
<feature type="binding site" evidence="11">
    <location>
        <position position="177"/>
    </location>
    <ligand>
        <name>FMN</name>
        <dbReference type="ChEBI" id="CHEBI:58210"/>
    </ligand>
</feature>
<evidence type="ECO:0000256" key="4">
    <source>
        <dbReference type="ARBA" id="ARBA00005359"/>
    </source>
</evidence>
<comment type="function">
    <text evidence="1 11">Catalyzes the conversion of dihydroorotate to orotate with quinone as electron acceptor.</text>
</comment>
<evidence type="ECO:0000256" key="8">
    <source>
        <dbReference type="ARBA" id="ARBA00023002"/>
    </source>
</evidence>
<feature type="binding site" evidence="11">
    <location>
        <begin position="322"/>
        <end position="323"/>
    </location>
    <ligand>
        <name>FMN</name>
        <dbReference type="ChEBI" id="CHEBI:58210"/>
    </ligand>
</feature>
<evidence type="ECO:0000256" key="11">
    <source>
        <dbReference type="HAMAP-Rule" id="MF_00225"/>
    </source>
</evidence>
<keyword evidence="8 11" id="KW-0560">Oxidoreductase</keyword>